<keyword evidence="2" id="KW-1185">Reference proteome</keyword>
<protein>
    <submittedName>
        <fullName evidence="1">TetR/AcrR family transcriptional regulator</fullName>
    </submittedName>
</protein>
<accession>A0AC61RS41</accession>
<evidence type="ECO:0000313" key="1">
    <source>
        <dbReference type="EMBL" id="TGY92613.1"/>
    </source>
</evidence>
<dbReference type="Proteomes" id="UP000304953">
    <property type="component" value="Unassembled WGS sequence"/>
</dbReference>
<name>A0AC61RS41_9FIRM</name>
<dbReference type="EMBL" id="SRYA01000047">
    <property type="protein sequence ID" value="TGY92613.1"/>
    <property type="molecule type" value="Genomic_DNA"/>
</dbReference>
<evidence type="ECO:0000313" key="2">
    <source>
        <dbReference type="Proteomes" id="UP000304953"/>
    </source>
</evidence>
<sequence length="191" mass="22033">MPPKAKFTRDEILNAALHITRKQGIDAVTARELGNQLGSSARPIFTVFKNMEEVRQLIILKAKELYGQYVEEGLKSQPPFRGVGIAYIRFAREEPRLFWLLFMSPVDSKDISSILPVIDEHYDKILQSVQEPYHLDKKTAEKIYQHLWTYTHGIAAMFATGLCSYTAKQLEERMTEIFQGLLLLEKTRKTQ</sequence>
<organism evidence="1 2">
    <name type="scientific">Petralouisia muris</name>
    <dbReference type="NCBI Taxonomy" id="3032872"/>
    <lineage>
        <taxon>Bacteria</taxon>
        <taxon>Bacillati</taxon>
        <taxon>Bacillota</taxon>
        <taxon>Clostridia</taxon>
        <taxon>Lachnospirales</taxon>
        <taxon>Lachnospiraceae</taxon>
        <taxon>Petralouisia</taxon>
    </lineage>
</organism>
<gene>
    <name evidence="1" type="ORF">E5329_19355</name>
</gene>
<proteinExistence type="predicted"/>
<comment type="caution">
    <text evidence="1">The sequence shown here is derived from an EMBL/GenBank/DDBJ whole genome shotgun (WGS) entry which is preliminary data.</text>
</comment>
<reference evidence="1" key="1">
    <citation type="submission" date="2019-04" db="EMBL/GenBank/DDBJ databases">
        <title>Microbes associate with the intestines of laboratory mice.</title>
        <authorList>
            <person name="Navarre W."/>
            <person name="Wong E."/>
            <person name="Huang K."/>
            <person name="Tropini C."/>
            <person name="Ng K."/>
            <person name="Yu B."/>
        </authorList>
    </citation>
    <scope>NUCLEOTIDE SEQUENCE</scope>
    <source>
        <strain evidence="1">NM01_1-7b</strain>
    </source>
</reference>